<dbReference type="Gene3D" id="3.40.50.2300">
    <property type="match status" value="1"/>
</dbReference>
<evidence type="ECO:0000256" key="2">
    <source>
        <dbReference type="PROSITE-ProRule" id="PRU00169"/>
    </source>
</evidence>
<evidence type="ECO:0000259" key="3">
    <source>
        <dbReference type="PROSITE" id="PS50110"/>
    </source>
</evidence>
<dbReference type="Pfam" id="PF02518">
    <property type="entry name" value="HATPase_c"/>
    <property type="match status" value="1"/>
</dbReference>
<dbReference type="GeneID" id="97609538"/>
<dbReference type="SUPFAM" id="SSF55874">
    <property type="entry name" value="ATPase domain of HSP90 chaperone/DNA topoisomerase II/histidine kinase"/>
    <property type="match status" value="1"/>
</dbReference>
<gene>
    <name evidence="4" type="ORF">DLD82_05225</name>
</gene>
<dbReference type="PANTHER" id="PTHR43547:SF2">
    <property type="entry name" value="HYBRID SIGNAL TRANSDUCTION HISTIDINE KINASE C"/>
    <property type="match status" value="1"/>
</dbReference>
<evidence type="ECO:0000313" key="5">
    <source>
        <dbReference type="Proteomes" id="UP000245934"/>
    </source>
</evidence>
<dbReference type="RefSeq" id="WP_109940049.1">
    <property type="nucleotide sequence ID" value="NZ_CP176366.1"/>
</dbReference>
<name>A0A2V2N9W5_9EURY</name>
<dbReference type="Proteomes" id="UP000245934">
    <property type="component" value="Unassembled WGS sequence"/>
</dbReference>
<keyword evidence="4" id="KW-0808">Transferase</keyword>
<dbReference type="AlphaFoldDB" id="A0A2V2N9W5"/>
<dbReference type="CDD" id="cd00075">
    <property type="entry name" value="HATPase"/>
    <property type="match status" value="1"/>
</dbReference>
<dbReference type="EMBL" id="QGMZ01000010">
    <property type="protein sequence ID" value="PWR75530.1"/>
    <property type="molecule type" value="Genomic_DNA"/>
</dbReference>
<sequence length="443" mass="49939">MKKNPDNPLLQILIVEDNRTQAEYLRHLLEKKGHMVTITNNGFEALENIGSINPDIILTDVMMPDMDGFTLCKKLKQSEVTSHIPIILVTHLYSPVDVIKGLEAGADNFIIKPFDPENIFSRISSIMLAKNHVQTEEALKPLDVVFSSEVHTISSSRMQILNILLSTYETAVKNNSELQVAHERLHYTNAQLQKVVEDLQQTNESLHLKNLERERLESSLISAQEKIKTISEVINQVISSQVQVAYDALCIPKKTKGKDEAKKAGTDPCLLMLHGIKTLKNAISYLDNGNEPGRWQSIRKLINESIDPIRLQSIRYNNLIPEDVEIYTNPGLSVSTRQVISSLHEQKQKPSEIRFTFHLQESGYAIIVEDNGAGIPESDKERIFSLKEGQNVMPDLYLVKEILSSYGYDIHETGVSGQGIRFEFFCPEGAVRFSSDIDLTDTI</sequence>
<comment type="caution">
    <text evidence="4">The sequence shown here is derived from an EMBL/GenBank/DDBJ whole genome shotgun (WGS) entry which is preliminary data.</text>
</comment>
<evidence type="ECO:0000313" key="4">
    <source>
        <dbReference type="EMBL" id="PWR75530.1"/>
    </source>
</evidence>
<feature type="domain" description="Response regulatory" evidence="3">
    <location>
        <begin position="11"/>
        <end position="127"/>
    </location>
</feature>
<dbReference type="Gene3D" id="3.30.565.10">
    <property type="entry name" value="Histidine kinase-like ATPase, C-terminal domain"/>
    <property type="match status" value="1"/>
</dbReference>
<reference evidence="4 5" key="1">
    <citation type="submission" date="2018-05" db="EMBL/GenBank/DDBJ databases">
        <title>Draft genome of Methanospirillum stamsii Pt1.</title>
        <authorList>
            <person name="Dueholm M.S."/>
            <person name="Nielsen P.H."/>
            <person name="Bakmann L.F."/>
            <person name="Otzen D.E."/>
        </authorList>
    </citation>
    <scope>NUCLEOTIDE SEQUENCE [LARGE SCALE GENOMIC DNA]</scope>
    <source>
        <strain evidence="4 5">Pt1</strain>
    </source>
</reference>
<dbReference type="InterPro" id="IPR001789">
    <property type="entry name" value="Sig_transdc_resp-reg_receiver"/>
</dbReference>
<dbReference type="GO" id="GO:0000155">
    <property type="term" value="F:phosphorelay sensor kinase activity"/>
    <property type="evidence" value="ECO:0007669"/>
    <property type="project" value="TreeGrafter"/>
</dbReference>
<dbReference type="SUPFAM" id="SSF52172">
    <property type="entry name" value="CheY-like"/>
    <property type="match status" value="1"/>
</dbReference>
<proteinExistence type="predicted"/>
<dbReference type="OrthoDB" id="9652at2157"/>
<keyword evidence="4" id="KW-0418">Kinase</keyword>
<feature type="modified residue" description="4-aspartylphosphate" evidence="2">
    <location>
        <position position="60"/>
    </location>
</feature>
<dbReference type="InterPro" id="IPR036890">
    <property type="entry name" value="HATPase_C_sf"/>
</dbReference>
<accession>A0A2V2N9W5</accession>
<keyword evidence="5" id="KW-1185">Reference proteome</keyword>
<organism evidence="4 5">
    <name type="scientific">Methanospirillum stamsii</name>
    <dbReference type="NCBI Taxonomy" id="1277351"/>
    <lineage>
        <taxon>Archaea</taxon>
        <taxon>Methanobacteriati</taxon>
        <taxon>Methanobacteriota</taxon>
        <taxon>Stenosarchaea group</taxon>
        <taxon>Methanomicrobia</taxon>
        <taxon>Methanomicrobiales</taxon>
        <taxon>Methanospirillaceae</taxon>
        <taxon>Methanospirillum</taxon>
    </lineage>
</organism>
<dbReference type="Pfam" id="PF00072">
    <property type="entry name" value="Response_reg"/>
    <property type="match status" value="1"/>
</dbReference>
<keyword evidence="1 2" id="KW-0597">Phosphoprotein</keyword>
<evidence type="ECO:0000256" key="1">
    <source>
        <dbReference type="ARBA" id="ARBA00022553"/>
    </source>
</evidence>
<protein>
    <submittedName>
        <fullName evidence="4">Hybrid sensor histidine kinase/response regulator</fullName>
    </submittedName>
</protein>
<dbReference type="SMART" id="SM00448">
    <property type="entry name" value="REC"/>
    <property type="match status" value="1"/>
</dbReference>
<dbReference type="InterPro" id="IPR011006">
    <property type="entry name" value="CheY-like_superfamily"/>
</dbReference>
<dbReference type="PROSITE" id="PS50110">
    <property type="entry name" value="RESPONSE_REGULATORY"/>
    <property type="match status" value="1"/>
</dbReference>
<dbReference type="PANTHER" id="PTHR43547">
    <property type="entry name" value="TWO-COMPONENT HISTIDINE KINASE"/>
    <property type="match status" value="1"/>
</dbReference>
<dbReference type="InterPro" id="IPR003594">
    <property type="entry name" value="HATPase_dom"/>
</dbReference>